<evidence type="ECO:0000313" key="9">
    <source>
        <dbReference type="Proteomes" id="UP001172702"/>
    </source>
</evidence>
<dbReference type="PANTHER" id="PTHR34384:SF6">
    <property type="entry name" value="STAPHYLOFERRIN B SYNTHASE"/>
    <property type="match status" value="1"/>
</dbReference>
<dbReference type="InterPro" id="IPR016181">
    <property type="entry name" value="Acyl_CoA_acyltransferase"/>
</dbReference>
<proteinExistence type="inferred from homology"/>
<comment type="similarity">
    <text evidence="3">Belongs to the IucA/IucC family.</text>
</comment>
<dbReference type="Gene3D" id="3.40.630.30">
    <property type="match status" value="1"/>
</dbReference>
<dbReference type="EMBL" id="JAUHTB010000013">
    <property type="protein sequence ID" value="MDN4506646.1"/>
    <property type="molecule type" value="Genomic_DNA"/>
</dbReference>
<reference evidence="8 9" key="1">
    <citation type="submission" date="2023-07" db="EMBL/GenBank/DDBJ databases">
        <title>Strategy for survival of the halotoleranting strain Dietzia MX2 from the Yakshinskoe mineral salts deposit.</title>
        <authorList>
            <person name="Kharitonova M.A."/>
            <person name="Kupriyanova-Ashina F.G."/>
            <person name="Shakirov T.R."/>
            <person name="Vafina M.S."/>
            <person name="Ilinskaya O.N."/>
        </authorList>
    </citation>
    <scope>NUCLEOTIDE SEQUENCE [LARGE SCALE GENOMIC DNA]</scope>
    <source>
        <strain evidence="8 9">MX2</strain>
    </source>
</reference>
<feature type="compositionally biased region" description="Basic and acidic residues" evidence="6">
    <location>
        <begin position="750"/>
        <end position="784"/>
    </location>
</feature>
<sequence length="871" mass="95032">MNTSTVHTSTVHTPAGLVTLEPLALDHDTVRTLHAWLDHPASAYWGMRGTTPAQVEEFLTDWSASPHRSVHMVRIDGLRVGLAVFYDPDVVELDGRYPHEPGDLGMHLLVAPTRTPVPGTSAAVMGAICSTAFEVPLFGAPARRVVVEPDIRNTAVHRLNARAGFREEDPVDLPDKTALLSICRAEAFRESEIGRTSMPVSSSSPPVTPPPHAHLTGHAMRRAHRHLCAKALAEFSHERLLAPTRSTHTDVGLDTYEVRTGGERWTFRARVLPLEHWAIDEASLCREVDGVPVEPDAQELILTLAPYLGIPGSLVGTYLEEIAATLGSAAFCLHHRDRPAQQLAEAGLQEVEGAMTEGHPGFVANNGRVGLGLSDRHRYTPEAPSTVRLVWLAARRGLSHLATVTGLDERDHYAREFGTEALMRCDDQLRSLGLDPADYRILPVHPWQWQHEVAVAFAPDLARHDLVHLGESDSEYRPQQSVRTFFDVTHPERGYVKTALAVQNMGFTRGLSPKYMRDTPAVNDWVAGVVASDPVLRALDFQILREVAAVGYTGDAYHRAAAAGISDEGPHTKMIAALWRESPVSRLAPGERAVTLASMLHVDLHGRSLAVEHLERSGLDARTWLRALLDAYVLPVARCLLVHGLVFMPHGENVIVVMGPDHTVRRALFKDTGEEIAVVRDRPLPSGLERIRHVVDAETAALSVHTDVMDGVLRHLASILDVAGVLEADQFWDETRQCLETLAPGGGRGGEGRGGEGRGGEGRGGEGNNGEDHDGGDYDGRVHDGEVHRPTWEALFAPRFKHSCLNRLQLRNTRQMVDLTDQAASLQFAGTLANPLVSRLVRDDDTPGEPQRPPRPGAEPGAEPATVASTA</sequence>
<dbReference type="Pfam" id="PF06276">
    <property type="entry name" value="FhuF"/>
    <property type="match status" value="1"/>
</dbReference>
<evidence type="ECO:0000256" key="3">
    <source>
        <dbReference type="ARBA" id="ARBA00007832"/>
    </source>
</evidence>
<dbReference type="Gene3D" id="1.10.510.40">
    <property type="match status" value="2"/>
</dbReference>
<accession>A0ABT8H2F6</accession>
<evidence type="ECO:0000256" key="2">
    <source>
        <dbReference type="ARBA" id="ARBA00005102"/>
    </source>
</evidence>
<evidence type="ECO:0000256" key="1">
    <source>
        <dbReference type="ARBA" id="ARBA00003818"/>
    </source>
</evidence>
<dbReference type="Pfam" id="PF04183">
    <property type="entry name" value="IucA_IucC"/>
    <property type="match status" value="1"/>
</dbReference>
<dbReference type="GO" id="GO:0016746">
    <property type="term" value="F:acyltransferase activity"/>
    <property type="evidence" value="ECO:0007669"/>
    <property type="project" value="UniProtKB-KW"/>
</dbReference>
<keyword evidence="8" id="KW-0012">Acyltransferase</keyword>
<dbReference type="InterPro" id="IPR022770">
    <property type="entry name" value="IucA/IucC-like_C"/>
</dbReference>
<dbReference type="PANTHER" id="PTHR34384">
    <property type="entry name" value="L-2,3-DIAMINOPROPANOATE--CITRATE LIGASE"/>
    <property type="match status" value="1"/>
</dbReference>
<dbReference type="Proteomes" id="UP001172702">
    <property type="component" value="Unassembled WGS sequence"/>
</dbReference>
<dbReference type="InterPro" id="IPR037455">
    <property type="entry name" value="LucA/IucC-like"/>
</dbReference>
<keyword evidence="9" id="KW-1185">Reference proteome</keyword>
<dbReference type="Gene3D" id="3.30.310.280">
    <property type="match status" value="1"/>
</dbReference>
<dbReference type="RefSeq" id="WP_283466966.1">
    <property type="nucleotide sequence ID" value="NZ_JAUHTB010000013.1"/>
</dbReference>
<evidence type="ECO:0000256" key="6">
    <source>
        <dbReference type="SAM" id="MobiDB-lite"/>
    </source>
</evidence>
<evidence type="ECO:0000259" key="7">
    <source>
        <dbReference type="SMART" id="SM01006"/>
    </source>
</evidence>
<dbReference type="SMART" id="SM01006">
    <property type="entry name" value="AlcB"/>
    <property type="match status" value="1"/>
</dbReference>
<feature type="region of interest" description="Disordered" evidence="6">
    <location>
        <begin position="742"/>
        <end position="784"/>
    </location>
</feature>
<comment type="pathway">
    <text evidence="2">Siderophore biosynthesis; mycobactin biosynthesis.</text>
</comment>
<dbReference type="Pfam" id="PF13523">
    <property type="entry name" value="Acetyltransf_8"/>
    <property type="match status" value="1"/>
</dbReference>
<comment type="function">
    <text evidence="1">Acyltransferase required for the direct transfer of medium- to long-chain fatty acyl moieties from a carrier protein (MbtL) on to the epsilon-amino group of lysine residue in the mycobactin core.</text>
</comment>
<dbReference type="InterPro" id="IPR007310">
    <property type="entry name" value="Aerobactin_biosyn_IucA/IucC_N"/>
</dbReference>
<organism evidence="8 9">
    <name type="scientific">Dietzia maris</name>
    <dbReference type="NCBI Taxonomy" id="37915"/>
    <lineage>
        <taxon>Bacteria</taxon>
        <taxon>Bacillati</taxon>
        <taxon>Actinomycetota</taxon>
        <taxon>Actinomycetes</taxon>
        <taxon>Mycobacteriales</taxon>
        <taxon>Dietziaceae</taxon>
        <taxon>Dietzia</taxon>
    </lineage>
</organism>
<evidence type="ECO:0000313" key="8">
    <source>
        <dbReference type="EMBL" id="MDN4506646.1"/>
    </source>
</evidence>
<protein>
    <recommendedName>
        <fullName evidence="4">Lysine N-acyltransferase MbtK</fullName>
    </recommendedName>
    <alternativeName>
        <fullName evidence="5">Mycobactin synthase protein K</fullName>
    </alternativeName>
</protein>
<evidence type="ECO:0000256" key="5">
    <source>
        <dbReference type="ARBA" id="ARBA00031122"/>
    </source>
</evidence>
<evidence type="ECO:0000256" key="4">
    <source>
        <dbReference type="ARBA" id="ARBA00020586"/>
    </source>
</evidence>
<feature type="domain" description="Acyltransferase MbtK/IucB-like conserved" evidence="7">
    <location>
        <begin position="21"/>
        <end position="69"/>
    </location>
</feature>
<dbReference type="Gene3D" id="6.10.250.3370">
    <property type="match status" value="1"/>
</dbReference>
<name>A0ABT8H2F6_9ACTN</name>
<dbReference type="InterPro" id="IPR019432">
    <property type="entry name" value="Acyltransferase_MbtK/IucB-like"/>
</dbReference>
<gene>
    <name evidence="8" type="ORF">QYF62_11340</name>
</gene>
<dbReference type="SUPFAM" id="SSF55729">
    <property type="entry name" value="Acyl-CoA N-acyltransferases (Nat)"/>
    <property type="match status" value="1"/>
</dbReference>
<feature type="region of interest" description="Disordered" evidence="6">
    <location>
        <begin position="841"/>
        <end position="871"/>
    </location>
</feature>
<comment type="caution">
    <text evidence="8">The sequence shown here is derived from an EMBL/GenBank/DDBJ whole genome shotgun (WGS) entry which is preliminary data.</text>
</comment>
<keyword evidence="8" id="KW-0808">Transferase</keyword>